<dbReference type="EMBL" id="AP018203">
    <property type="protein sequence ID" value="BAY56970.1"/>
    <property type="molecule type" value="Genomic_DNA"/>
</dbReference>
<reference evidence="2 3" key="1">
    <citation type="submission" date="2017-06" db="EMBL/GenBank/DDBJ databases">
        <title>Genome sequencing of cyanobaciteial culture collection at National Institute for Environmental Studies (NIES).</title>
        <authorList>
            <person name="Hirose Y."/>
            <person name="Shimura Y."/>
            <person name="Fujisawa T."/>
            <person name="Nakamura Y."/>
            <person name="Kawachi M."/>
        </authorList>
    </citation>
    <scope>NUCLEOTIDE SEQUENCE [LARGE SCALE GENOMIC DNA]</scope>
    <source>
        <strain evidence="2 3">NIES-2135</strain>
    </source>
</reference>
<dbReference type="InterPro" id="IPR011576">
    <property type="entry name" value="Pyridox_Oxase_N"/>
</dbReference>
<accession>A0A1Z4JJR5</accession>
<evidence type="ECO:0000313" key="3">
    <source>
        <dbReference type="Proteomes" id="UP000217895"/>
    </source>
</evidence>
<gene>
    <name evidence="2" type="ORF">NIES2135_38320</name>
</gene>
<dbReference type="SUPFAM" id="SSF50475">
    <property type="entry name" value="FMN-binding split barrel"/>
    <property type="match status" value="1"/>
</dbReference>
<keyword evidence="3" id="KW-1185">Reference proteome</keyword>
<dbReference type="PANTHER" id="PTHR39336:SF1">
    <property type="entry name" value="PYRIDOXAMINE PHOSPHATE OXIDASE FAMILY PROTEIN (AFU_ORTHOLOGUE AFUA_6G11440)"/>
    <property type="match status" value="1"/>
</dbReference>
<organism evidence="2 3">
    <name type="scientific">Leptolyngbya boryana NIES-2135</name>
    <dbReference type="NCBI Taxonomy" id="1973484"/>
    <lineage>
        <taxon>Bacteria</taxon>
        <taxon>Bacillati</taxon>
        <taxon>Cyanobacteriota</taxon>
        <taxon>Cyanophyceae</taxon>
        <taxon>Leptolyngbyales</taxon>
        <taxon>Leptolyngbyaceae</taxon>
        <taxon>Leptolyngbya group</taxon>
        <taxon>Leptolyngbya</taxon>
    </lineage>
</organism>
<proteinExistence type="predicted"/>
<dbReference type="Gene3D" id="2.30.110.10">
    <property type="entry name" value="Electron Transport, Fmn-binding Protein, Chain A"/>
    <property type="match status" value="1"/>
</dbReference>
<feature type="domain" description="Pyridoxamine 5'-phosphate oxidase N-terminal" evidence="1">
    <location>
        <begin position="8"/>
        <end position="131"/>
    </location>
</feature>
<dbReference type="InterPro" id="IPR012349">
    <property type="entry name" value="Split_barrel_FMN-bd"/>
</dbReference>
<evidence type="ECO:0000313" key="2">
    <source>
        <dbReference type="EMBL" id="BAY56970.1"/>
    </source>
</evidence>
<dbReference type="Proteomes" id="UP000217895">
    <property type="component" value="Chromosome"/>
</dbReference>
<dbReference type="AlphaFoldDB" id="A0A1Z4JJR5"/>
<sequence length="182" mass="20590">MAKFYPELTESLQEFIQAQHIFFTATAPIQGRINLSPKGMNSFRCLDAHTVAYLDLTGSGNEASAHLIENGRMTIMFCSFAEKPMILRLYGTGCVIRPRDHDWQDFYSLFEPIPGARQVVKVSLEAVQTSCGFGVPLYEHLGDRETLVEWAEKKGEAGIQQYWHDKNQVSIDGLPTYILNEK</sequence>
<evidence type="ECO:0000259" key="1">
    <source>
        <dbReference type="Pfam" id="PF01243"/>
    </source>
</evidence>
<protein>
    <submittedName>
        <fullName evidence="2">Pyridoxal 5'-phosphate synthase</fullName>
    </submittedName>
</protein>
<dbReference type="PANTHER" id="PTHR39336">
    <property type="entry name" value="PYRIDOXAMINE PHOSPHATE OXIDASE FAMILY PROTEIN (AFU_ORTHOLOGUE AFUA_6G11440)"/>
    <property type="match status" value="1"/>
</dbReference>
<dbReference type="Pfam" id="PF01243">
    <property type="entry name" value="PNPOx_N"/>
    <property type="match status" value="1"/>
</dbReference>
<name>A0A1Z4JJR5_LEPBY</name>